<dbReference type="OrthoDB" id="261489at2759"/>
<dbReference type="EMBL" id="CP009375">
    <property type="protein sequence ID" value="AIN95570.1"/>
    <property type="molecule type" value="Genomic_DNA"/>
</dbReference>
<dbReference type="GeneID" id="22572215"/>
<dbReference type="KEGG" id="lpan:LPMP_060090"/>
<dbReference type="VEuPathDB" id="TriTrypDB:LPAL13_060006200"/>
<dbReference type="RefSeq" id="XP_010703892.1">
    <property type="nucleotide sequence ID" value="XM_010705590.1"/>
</dbReference>
<dbReference type="InterPro" id="IPR019176">
    <property type="entry name" value="Cytochrome_B561-rel"/>
</dbReference>
<feature type="transmembrane region" description="Helical" evidence="1">
    <location>
        <begin position="30"/>
        <end position="49"/>
    </location>
</feature>
<organism evidence="2 3">
    <name type="scientific">Leishmania panamensis</name>
    <dbReference type="NCBI Taxonomy" id="5679"/>
    <lineage>
        <taxon>Eukaryota</taxon>
        <taxon>Discoba</taxon>
        <taxon>Euglenozoa</taxon>
        <taxon>Kinetoplastea</taxon>
        <taxon>Metakinetoplastina</taxon>
        <taxon>Trypanosomatida</taxon>
        <taxon>Trypanosomatidae</taxon>
        <taxon>Leishmaniinae</taxon>
        <taxon>Leishmania</taxon>
        <taxon>Leishmania guyanensis species complex</taxon>
    </lineage>
</organism>
<proteinExistence type="predicted"/>
<accession>A0A088RIE2</accession>
<dbReference type="PANTHER" id="PTHR21780:SF0">
    <property type="entry name" value="TRANSMEMBRANE PROTEIN 209"/>
    <property type="match status" value="1"/>
</dbReference>
<dbReference type="AlphaFoldDB" id="A0A088RIE2"/>
<reference evidence="2 3" key="1">
    <citation type="journal article" date="2015" name="Sci. Rep.">
        <title>The genome of Leishmania panamensis: insights into genomics of the L. (Viannia) subgenus.</title>
        <authorList>
            <person name="Llanes A."/>
            <person name="Restrepo C.M."/>
            <person name="Vecchio G.D."/>
            <person name="Anguizola F.J."/>
            <person name="Lleonart R."/>
        </authorList>
    </citation>
    <scope>NUCLEOTIDE SEQUENCE [LARGE SCALE GENOMIC DNA]</scope>
    <source>
        <strain evidence="2 3">MHOM/PA/94/PSC-1</strain>
    </source>
</reference>
<keyword evidence="3" id="KW-1185">Reference proteome</keyword>
<name>A0A088RIE2_LEIPA</name>
<evidence type="ECO:0000256" key="1">
    <source>
        <dbReference type="SAM" id="Phobius"/>
    </source>
</evidence>
<dbReference type="GO" id="GO:0016020">
    <property type="term" value="C:membrane"/>
    <property type="evidence" value="ECO:0007669"/>
    <property type="project" value="TreeGrafter"/>
</dbReference>
<keyword evidence="1" id="KW-0812">Transmembrane</keyword>
<dbReference type="VEuPathDB" id="TriTrypDB:LPMP_060090"/>
<dbReference type="Proteomes" id="UP000063063">
    <property type="component" value="Chromosome 6"/>
</dbReference>
<keyword evidence="1" id="KW-0472">Membrane</keyword>
<keyword evidence="1" id="KW-1133">Transmembrane helix</keyword>
<evidence type="ECO:0000313" key="2">
    <source>
        <dbReference type="EMBL" id="AIN95570.1"/>
    </source>
</evidence>
<protein>
    <submittedName>
        <fullName evidence="2">Uncharacterized protein</fullName>
    </submittedName>
</protein>
<dbReference type="Pfam" id="PF09786">
    <property type="entry name" value="CytochromB561_N"/>
    <property type="match status" value="1"/>
</dbReference>
<dbReference type="eggNOG" id="ENOG502RRS8">
    <property type="taxonomic scope" value="Eukaryota"/>
</dbReference>
<evidence type="ECO:0000313" key="3">
    <source>
        <dbReference type="Proteomes" id="UP000063063"/>
    </source>
</evidence>
<dbReference type="PANTHER" id="PTHR21780">
    <property type="entry name" value="TRANSMEMBRANE PROTEIN 209"/>
    <property type="match status" value="1"/>
</dbReference>
<gene>
    <name evidence="2" type="ORF">LPMP_060090</name>
</gene>
<sequence length="602" mass="66576">MRYSHYRTLLDVERQQRGDRHGWGTRVRHLTWLTAALFGLYVVFMYSVWRHPRPVRRVWIDNVLVEVVEDHWADRVRVWLLYGSLGCGTLRVLLRRILCPAMPAAPPGNTEATAAVSERMRGGRARASTTTANNTSLPSLMKEISTIAVPAWARRRSDGLPHGTSGAVSADTTAAAAAGLAQRRSTFDPTRPMRTEKDLEWFLACESAQQQQQQRRSAEAAFSGTTALPYRDKSGAAAAGGGGVDSGAVDAAERNVISVLYEKRLLNQRGRSTAAAPASFGSSSSPQSSSSSIPWAELGIFHLEEALQRTREWMSDVCRRLVADVEQCDRWFNEHQIEAYDCHHSLQELLPTPPPPTQPAAMTSISTMCWGPPAPAPSAAAAPQHETKLAALVREKGYCRQMQQGMQELDTALRFDQRLTLEARLDVSGTFPSSSASRPSNAELTACREYVVERLRTLAKQRYLISYNSSGGDVETWRNGFPCDAHLLLHVLRTSVKGLSEYVLFGYQTGLQAQDLALYVGDTGEPYFYVRLRQGSSETLFSTRHGPTSLMEAILAFAAVVHVYYHDVYGGVRSTVDLNEVGLLKVVTEGRRTAWLSTGGEW</sequence>